<protein>
    <submittedName>
        <fullName evidence="2">Uncharacterized protein</fullName>
    </submittedName>
</protein>
<proteinExistence type="predicted"/>
<dbReference type="Proteomes" id="UP000078595">
    <property type="component" value="Chromosome 5"/>
</dbReference>
<sequence>MHFQVILYALLAFRHVTLAIVIGSVHPTRGLDSPTLVEKDTCVCPYDPEQEGFWECQLACNNNSKRMYLSTRDLTNFTERICFCPLDDPFCNCPPIHWPHGEPPKGKREPENTVAVLHAQNWPPDGHEVCHTVNEEVVCIPCIEKRVVCPVNKRALVPPDRCLRALGGKFICPPCPPTCCPRDIARALEESGGDVWCRESVLFIGLSRS</sequence>
<keyword evidence="3" id="KW-1185">Reference proteome</keyword>
<evidence type="ECO:0000313" key="2">
    <source>
        <dbReference type="EMBL" id="WWC62103.1"/>
    </source>
</evidence>
<feature type="signal peptide" evidence="1">
    <location>
        <begin position="1"/>
        <end position="19"/>
    </location>
</feature>
<reference evidence="2" key="1">
    <citation type="submission" date="2013-07" db="EMBL/GenBank/DDBJ databases">
        <authorList>
            <consortium name="The Broad Institute Genome Sequencing Platform"/>
            <person name="Cuomo C."/>
            <person name="Litvintseva A."/>
            <person name="Chen Y."/>
            <person name="Heitman J."/>
            <person name="Sun S."/>
            <person name="Springer D."/>
            <person name="Dromer F."/>
            <person name="Young S.K."/>
            <person name="Zeng Q."/>
            <person name="Gargeya S."/>
            <person name="Fitzgerald M."/>
            <person name="Abouelleil A."/>
            <person name="Alvarado L."/>
            <person name="Berlin A.M."/>
            <person name="Chapman S.B."/>
            <person name="Dewar J."/>
            <person name="Goldberg J."/>
            <person name="Griggs A."/>
            <person name="Gujja S."/>
            <person name="Hansen M."/>
            <person name="Howarth C."/>
            <person name="Imamovic A."/>
            <person name="Larimer J."/>
            <person name="McCowan C."/>
            <person name="Murphy C."/>
            <person name="Pearson M."/>
            <person name="Priest M."/>
            <person name="Roberts A."/>
            <person name="Saif S."/>
            <person name="Shea T."/>
            <person name="Sykes S."/>
            <person name="Wortman J."/>
            <person name="Nusbaum C."/>
            <person name="Birren B."/>
        </authorList>
    </citation>
    <scope>NUCLEOTIDE SEQUENCE</scope>
    <source>
        <strain evidence="2">CBS 10117</strain>
    </source>
</reference>
<evidence type="ECO:0000313" key="3">
    <source>
        <dbReference type="Proteomes" id="UP000078595"/>
    </source>
</evidence>
<dbReference type="RefSeq" id="XP_065825079.1">
    <property type="nucleotide sequence ID" value="XM_065969007.1"/>
</dbReference>
<dbReference type="GeneID" id="90830113"/>
<dbReference type="EMBL" id="CP144534">
    <property type="protein sequence ID" value="WWC62103.1"/>
    <property type="molecule type" value="Genomic_DNA"/>
</dbReference>
<accession>A0AAJ8KQR6</accession>
<dbReference type="KEGG" id="kdj:90830113"/>
<name>A0AAJ8KQR6_9TREE</name>
<organism evidence="2 3">
    <name type="scientific">Kwoniella dejecticola CBS 10117</name>
    <dbReference type="NCBI Taxonomy" id="1296121"/>
    <lineage>
        <taxon>Eukaryota</taxon>
        <taxon>Fungi</taxon>
        <taxon>Dikarya</taxon>
        <taxon>Basidiomycota</taxon>
        <taxon>Agaricomycotina</taxon>
        <taxon>Tremellomycetes</taxon>
        <taxon>Tremellales</taxon>
        <taxon>Cryptococcaceae</taxon>
        <taxon>Kwoniella</taxon>
    </lineage>
</organism>
<evidence type="ECO:0000256" key="1">
    <source>
        <dbReference type="SAM" id="SignalP"/>
    </source>
</evidence>
<gene>
    <name evidence="2" type="ORF">I303_104693</name>
</gene>
<reference evidence="2" key="2">
    <citation type="submission" date="2024-02" db="EMBL/GenBank/DDBJ databases">
        <title>Comparative genomics of Cryptococcus and Kwoniella reveals pathogenesis evolution and contrasting modes of karyotype evolution via chromosome fusion or intercentromeric recombination.</title>
        <authorList>
            <person name="Coelho M.A."/>
            <person name="David-Palma M."/>
            <person name="Shea T."/>
            <person name="Bowers K."/>
            <person name="McGinley-Smith S."/>
            <person name="Mohammad A.W."/>
            <person name="Gnirke A."/>
            <person name="Yurkov A.M."/>
            <person name="Nowrousian M."/>
            <person name="Sun S."/>
            <person name="Cuomo C.A."/>
            <person name="Heitman J."/>
        </authorList>
    </citation>
    <scope>NUCLEOTIDE SEQUENCE</scope>
    <source>
        <strain evidence="2">CBS 10117</strain>
    </source>
</reference>
<feature type="chain" id="PRO_5042504946" evidence="1">
    <location>
        <begin position="20"/>
        <end position="209"/>
    </location>
</feature>
<dbReference type="AlphaFoldDB" id="A0AAJ8KQR6"/>
<keyword evidence="1" id="KW-0732">Signal</keyword>